<organism evidence="3 4">
    <name type="scientific">Halopiger aswanensis</name>
    <dbReference type="NCBI Taxonomy" id="148449"/>
    <lineage>
        <taxon>Archaea</taxon>
        <taxon>Methanobacteriati</taxon>
        <taxon>Methanobacteriota</taxon>
        <taxon>Stenosarchaea group</taxon>
        <taxon>Halobacteria</taxon>
        <taxon>Halobacteriales</taxon>
        <taxon>Natrialbaceae</taxon>
        <taxon>Halopiger</taxon>
    </lineage>
</organism>
<evidence type="ECO:0000313" key="4">
    <source>
        <dbReference type="Proteomes" id="UP000283805"/>
    </source>
</evidence>
<dbReference type="InterPro" id="IPR013561">
    <property type="entry name" value="FilR1_middle_dom"/>
</dbReference>
<dbReference type="RefSeq" id="WP_120246246.1">
    <property type="nucleotide sequence ID" value="NZ_RAPO01000004.1"/>
</dbReference>
<dbReference type="Gene3D" id="1.10.10.10">
    <property type="entry name" value="Winged helix-like DNA-binding domain superfamily/Winged helix DNA-binding domain"/>
    <property type="match status" value="1"/>
</dbReference>
<dbReference type="AlphaFoldDB" id="A0A3R7GTJ5"/>
<evidence type="ECO:0000259" key="2">
    <source>
        <dbReference type="Pfam" id="PF25213"/>
    </source>
</evidence>
<keyword evidence="4" id="KW-1185">Reference proteome</keyword>
<reference evidence="3 4" key="1">
    <citation type="submission" date="2018-09" db="EMBL/GenBank/DDBJ databases">
        <title>Genomic Encyclopedia of Archaeal and Bacterial Type Strains, Phase II (KMG-II): from individual species to whole genera.</title>
        <authorList>
            <person name="Goeker M."/>
        </authorList>
    </citation>
    <scope>NUCLEOTIDE SEQUENCE [LARGE SCALE GENOMIC DNA]</scope>
    <source>
        <strain evidence="3 4">DSM 13151</strain>
    </source>
</reference>
<dbReference type="Pfam" id="PF08350">
    <property type="entry name" value="FilR1_middle"/>
    <property type="match status" value="1"/>
</dbReference>
<name>A0A3R7GTJ5_9EURY</name>
<accession>A0A3R7GTJ5</accession>
<dbReference type="SUPFAM" id="SSF46785">
    <property type="entry name" value="Winged helix' DNA-binding domain"/>
    <property type="match status" value="1"/>
</dbReference>
<dbReference type="EMBL" id="RAPO01000004">
    <property type="protein sequence ID" value="RKD89093.1"/>
    <property type="molecule type" value="Genomic_DNA"/>
</dbReference>
<dbReference type="OrthoDB" id="11410at2157"/>
<evidence type="ECO:0000313" key="3">
    <source>
        <dbReference type="EMBL" id="RKD89093.1"/>
    </source>
</evidence>
<dbReference type="InterPro" id="IPR036390">
    <property type="entry name" value="WH_DNA-bd_sf"/>
</dbReference>
<protein>
    <submittedName>
        <fullName evidence="3">Putative transcriptional regulator</fullName>
    </submittedName>
</protein>
<evidence type="ECO:0000259" key="1">
    <source>
        <dbReference type="Pfam" id="PF08350"/>
    </source>
</evidence>
<feature type="domain" description="Methanogenesis regulatory protein FilR1 middle" evidence="1">
    <location>
        <begin position="120"/>
        <end position="250"/>
    </location>
</feature>
<dbReference type="InterPro" id="IPR057527">
    <property type="entry name" value="HVO_A0261-like_N"/>
</dbReference>
<comment type="caution">
    <text evidence="3">The sequence shown here is derived from an EMBL/GenBank/DDBJ whole genome shotgun (WGS) entry which is preliminary data.</text>
</comment>
<dbReference type="InterPro" id="IPR036388">
    <property type="entry name" value="WH-like_DNA-bd_sf"/>
</dbReference>
<feature type="domain" description="HVO-A0261-like N-terminal" evidence="2">
    <location>
        <begin position="11"/>
        <end position="84"/>
    </location>
</feature>
<dbReference type="InterPro" id="IPR011991">
    <property type="entry name" value="ArsR-like_HTH"/>
</dbReference>
<proteinExistence type="predicted"/>
<dbReference type="Proteomes" id="UP000283805">
    <property type="component" value="Unassembled WGS sequence"/>
</dbReference>
<dbReference type="Pfam" id="PF25213">
    <property type="entry name" value="HVO_A0261_N"/>
    <property type="match status" value="1"/>
</dbReference>
<sequence>MGDVSDVIDTIRKRSDVLAELAEEPLQPRELVDRLAVSRSTVTRALGDLEDADLVAKRDGRYVATRFGEIAIERFERYSTEIETLVSIKPLTQAFPTADPPPIELLEGADIVLQRHDGAFRPLEIVEETFRTASGAAIAYFPTVVNPNLPRVWERTAGESDTDLTIILEGETYDCLRTRYEDELTAIASQSDAALYVGDGPSFGLVCIDAGDQFTVLVVIYAAGGVEGVIVNRSAELHEWVRGLFDRIRTDADPVDASLRERDSVVVDPS</sequence>
<dbReference type="CDD" id="cd00090">
    <property type="entry name" value="HTH_ARSR"/>
    <property type="match status" value="1"/>
</dbReference>
<gene>
    <name evidence="3" type="ORF">ATJ93_3916</name>
</gene>